<proteinExistence type="predicted"/>
<name>A0ABU4K688_9ACTN</name>
<protein>
    <submittedName>
        <fullName evidence="5">AraC family transcriptional regulator</fullName>
    </submittedName>
</protein>
<dbReference type="PANTHER" id="PTHR46796">
    <property type="entry name" value="HTH-TYPE TRANSCRIPTIONAL ACTIVATOR RHAS-RELATED"/>
    <property type="match status" value="1"/>
</dbReference>
<keyword evidence="3" id="KW-0804">Transcription</keyword>
<comment type="caution">
    <text evidence="5">The sequence shown here is derived from an EMBL/GenBank/DDBJ whole genome shotgun (WGS) entry which is preliminary data.</text>
</comment>
<evidence type="ECO:0000256" key="1">
    <source>
        <dbReference type="ARBA" id="ARBA00023015"/>
    </source>
</evidence>
<dbReference type="EMBL" id="JAWJZF010000350">
    <property type="protein sequence ID" value="MDX2292982.1"/>
    <property type="molecule type" value="Genomic_DNA"/>
</dbReference>
<evidence type="ECO:0000256" key="2">
    <source>
        <dbReference type="ARBA" id="ARBA00023125"/>
    </source>
</evidence>
<reference evidence="5 6" key="1">
    <citation type="submission" date="2023-10" db="EMBL/GenBank/DDBJ databases">
        <authorList>
            <person name="Wang X.X."/>
        </authorList>
    </citation>
    <scope>NUCLEOTIDE SEQUENCE [LARGE SCALE GENOMIC DNA]</scope>
    <source>
        <strain evidence="5 6">NBRC 12816</strain>
    </source>
</reference>
<evidence type="ECO:0000259" key="4">
    <source>
        <dbReference type="PROSITE" id="PS01124"/>
    </source>
</evidence>
<evidence type="ECO:0000313" key="5">
    <source>
        <dbReference type="EMBL" id="MDX2292982.1"/>
    </source>
</evidence>
<dbReference type="InterPro" id="IPR018060">
    <property type="entry name" value="HTH_AraC"/>
</dbReference>
<dbReference type="SUPFAM" id="SSF46689">
    <property type="entry name" value="Homeodomain-like"/>
    <property type="match status" value="1"/>
</dbReference>
<evidence type="ECO:0000313" key="6">
    <source>
        <dbReference type="Proteomes" id="UP001278571"/>
    </source>
</evidence>
<dbReference type="InterPro" id="IPR009057">
    <property type="entry name" value="Homeodomain-like_sf"/>
</dbReference>
<dbReference type="InterPro" id="IPR050204">
    <property type="entry name" value="AraC_XylS_family_regulators"/>
</dbReference>
<dbReference type="Gene3D" id="1.10.10.60">
    <property type="entry name" value="Homeodomain-like"/>
    <property type="match status" value="1"/>
</dbReference>
<dbReference type="Proteomes" id="UP001278571">
    <property type="component" value="Unassembled WGS sequence"/>
</dbReference>
<evidence type="ECO:0000256" key="3">
    <source>
        <dbReference type="ARBA" id="ARBA00023163"/>
    </source>
</evidence>
<feature type="domain" description="HTH araC/xylS-type" evidence="4">
    <location>
        <begin position="23"/>
        <end position="80"/>
    </location>
</feature>
<accession>A0ABU4K688</accession>
<organism evidence="5 6">
    <name type="scientific">Streptomyces roseolus</name>
    <dbReference type="NCBI Taxonomy" id="67358"/>
    <lineage>
        <taxon>Bacteria</taxon>
        <taxon>Bacillati</taxon>
        <taxon>Actinomycetota</taxon>
        <taxon>Actinomycetes</taxon>
        <taxon>Kitasatosporales</taxon>
        <taxon>Streptomycetaceae</taxon>
        <taxon>Streptomyces</taxon>
    </lineage>
</organism>
<keyword evidence="6" id="KW-1185">Reference proteome</keyword>
<keyword evidence="1" id="KW-0805">Transcription regulation</keyword>
<gene>
    <name evidence="5" type="ORF">R2363_12455</name>
</gene>
<sequence length="80" mass="8976">MCQPAWAAARTEAVRLQALRTLRRVRDRIDREYTRPLDVPALARTAGLPAGTLHRTFTQAYGMTPHAFVTTLRTARGRTA</sequence>
<dbReference type="RefSeq" id="WP_319009434.1">
    <property type="nucleotide sequence ID" value="NZ_JAWJZF010000350.1"/>
</dbReference>
<keyword evidence="2" id="KW-0238">DNA-binding</keyword>
<dbReference type="PROSITE" id="PS01124">
    <property type="entry name" value="HTH_ARAC_FAMILY_2"/>
    <property type="match status" value="1"/>
</dbReference>